<dbReference type="Pfam" id="PF00795">
    <property type="entry name" value="CN_hydrolase"/>
    <property type="match status" value="1"/>
</dbReference>
<evidence type="ECO:0000256" key="5">
    <source>
        <dbReference type="ARBA" id="ARBA00048745"/>
    </source>
</evidence>
<dbReference type="PROSITE" id="PS50263">
    <property type="entry name" value="CN_HYDROLASE"/>
    <property type="match status" value="1"/>
</dbReference>
<evidence type="ECO:0000256" key="4">
    <source>
        <dbReference type="ARBA" id="ARBA00041576"/>
    </source>
</evidence>
<dbReference type="EC" id="3.5.1.3" evidence="3"/>
<comment type="catalytic activity">
    <reaction evidence="5">
        <text>2-oxosuccinamate + H2O = oxaloacetate + NH4(+)</text>
        <dbReference type="Rhea" id="RHEA:59412"/>
        <dbReference type="ChEBI" id="CHEBI:15377"/>
        <dbReference type="ChEBI" id="CHEBI:16452"/>
        <dbReference type="ChEBI" id="CHEBI:28938"/>
        <dbReference type="ChEBI" id="CHEBI:57735"/>
        <dbReference type="EC" id="3.5.1.3"/>
    </reaction>
    <physiologicalReaction direction="left-to-right" evidence="5">
        <dbReference type="Rhea" id="RHEA:59413"/>
    </physiologicalReaction>
</comment>
<evidence type="ECO:0000313" key="8">
    <source>
        <dbReference type="Proteomes" id="UP001634394"/>
    </source>
</evidence>
<dbReference type="InterPro" id="IPR003010">
    <property type="entry name" value="C-N_Hydrolase"/>
</dbReference>
<dbReference type="InterPro" id="IPR045254">
    <property type="entry name" value="Nit1/2_C-N_Hydrolase"/>
</dbReference>
<protein>
    <recommendedName>
        <fullName evidence="3">omega-amidase</fullName>
        <ecNumber evidence="3">3.5.1.3</ecNumber>
    </recommendedName>
    <alternativeName>
        <fullName evidence="4">Nitrilase homolog 2</fullName>
    </alternativeName>
</protein>
<dbReference type="EMBL" id="JBJQND010000013">
    <property type="protein sequence ID" value="KAL3857484.1"/>
    <property type="molecule type" value="Genomic_DNA"/>
</dbReference>
<comment type="catalytic activity">
    <reaction evidence="2">
        <text>2-oxoglutaramate + H2O = 2-oxoglutarate + NH4(+)</text>
        <dbReference type="Rhea" id="RHEA:32963"/>
        <dbReference type="ChEBI" id="CHEBI:15377"/>
        <dbReference type="ChEBI" id="CHEBI:16769"/>
        <dbReference type="ChEBI" id="CHEBI:16810"/>
        <dbReference type="ChEBI" id="CHEBI:28938"/>
        <dbReference type="EC" id="3.5.1.3"/>
    </reaction>
    <physiologicalReaction direction="left-to-right" evidence="2">
        <dbReference type="Rhea" id="RHEA:32964"/>
    </physiologicalReaction>
</comment>
<feature type="domain" description="CN hydrolase" evidence="6">
    <location>
        <begin position="10"/>
        <end position="257"/>
    </location>
</feature>
<dbReference type="GO" id="GO:0050152">
    <property type="term" value="F:omega-amidase activity"/>
    <property type="evidence" value="ECO:0007669"/>
    <property type="project" value="UniProtKB-EC"/>
</dbReference>
<dbReference type="InterPro" id="IPR036526">
    <property type="entry name" value="C-N_Hydrolase_sf"/>
</dbReference>
<dbReference type="PANTHER" id="PTHR23088">
    <property type="entry name" value="NITRILASE-RELATED"/>
    <property type="match status" value="1"/>
</dbReference>
<dbReference type="SUPFAM" id="SSF56317">
    <property type="entry name" value="Carbon-nitrogen hydrolase"/>
    <property type="match status" value="1"/>
</dbReference>
<keyword evidence="1" id="KW-0378">Hydrolase</keyword>
<comment type="caution">
    <text evidence="7">The sequence shown here is derived from an EMBL/GenBank/DDBJ whole genome shotgun (WGS) entry which is preliminary data.</text>
</comment>
<evidence type="ECO:0000313" key="7">
    <source>
        <dbReference type="EMBL" id="KAL3857484.1"/>
    </source>
</evidence>
<proteinExistence type="predicted"/>
<dbReference type="PANTHER" id="PTHR23088:SF30">
    <property type="entry name" value="OMEGA-AMIDASE NIT2"/>
    <property type="match status" value="1"/>
</dbReference>
<dbReference type="CDD" id="cd07572">
    <property type="entry name" value="nit"/>
    <property type="match status" value="1"/>
</dbReference>
<dbReference type="Proteomes" id="UP001634394">
    <property type="component" value="Unassembled WGS sequence"/>
</dbReference>
<evidence type="ECO:0000259" key="6">
    <source>
        <dbReference type="PROSITE" id="PS50263"/>
    </source>
</evidence>
<keyword evidence="8" id="KW-1185">Reference proteome</keyword>
<dbReference type="AlphaFoldDB" id="A0ABD3V793"/>
<accession>A0ABD3V793</accession>
<organism evidence="7 8">
    <name type="scientific">Sinanodonta woodiana</name>
    <name type="common">Chinese pond mussel</name>
    <name type="synonym">Anodonta woodiana</name>
    <dbReference type="NCBI Taxonomy" id="1069815"/>
    <lineage>
        <taxon>Eukaryota</taxon>
        <taxon>Metazoa</taxon>
        <taxon>Spiralia</taxon>
        <taxon>Lophotrochozoa</taxon>
        <taxon>Mollusca</taxon>
        <taxon>Bivalvia</taxon>
        <taxon>Autobranchia</taxon>
        <taxon>Heteroconchia</taxon>
        <taxon>Palaeoheterodonta</taxon>
        <taxon>Unionida</taxon>
        <taxon>Unionoidea</taxon>
        <taxon>Unionidae</taxon>
        <taxon>Unioninae</taxon>
        <taxon>Sinanodonta</taxon>
    </lineage>
</organism>
<name>A0ABD3V793_SINWO</name>
<sequence>MAEKLLKLRFKLAIVQMFVERTKELNHIKVKRLVREAAGNGARVVVLPEFFTCQCDPKPFREVMEPVPNGPTFKLLSEAAKENEVFLFGGSYPESSEKPDFFFNTSNIFNPRGELIGQHRKLHMYDVDLGPHLHITESDYIIPGNSLTVVETDYCKIGVGICFDIQFPEMARIYRQRGCDLLIYMGAASMKTGPVHWKVLSQARAADNQVYVAAVGPATDVTSPYVPWGHSSVASPWGEIIASCESEEAIVYADVDFDYLKEVRGMLPLESLRRKDLFETVDLTMGTSV</sequence>
<dbReference type="Gene3D" id="3.60.110.10">
    <property type="entry name" value="Carbon-nitrogen hydrolase"/>
    <property type="match status" value="1"/>
</dbReference>
<evidence type="ECO:0000256" key="3">
    <source>
        <dbReference type="ARBA" id="ARBA00039118"/>
    </source>
</evidence>
<gene>
    <name evidence="7" type="ORF">ACJMK2_012152</name>
</gene>
<reference evidence="7 8" key="1">
    <citation type="submission" date="2024-11" db="EMBL/GenBank/DDBJ databases">
        <title>Chromosome-level genome assembly of the freshwater bivalve Anodonta woodiana.</title>
        <authorList>
            <person name="Chen X."/>
        </authorList>
    </citation>
    <scope>NUCLEOTIDE SEQUENCE [LARGE SCALE GENOMIC DNA]</scope>
    <source>
        <strain evidence="7">MN2024</strain>
        <tissue evidence="7">Gills</tissue>
    </source>
</reference>
<evidence type="ECO:0000256" key="2">
    <source>
        <dbReference type="ARBA" id="ARBA00036637"/>
    </source>
</evidence>
<evidence type="ECO:0000256" key="1">
    <source>
        <dbReference type="ARBA" id="ARBA00022801"/>
    </source>
</evidence>